<keyword evidence="3" id="KW-1185">Reference proteome</keyword>
<accession>A0ABP0KQU9</accession>
<reference evidence="2 3" key="1">
    <citation type="submission" date="2024-02" db="EMBL/GenBank/DDBJ databases">
        <authorList>
            <person name="Chen Y."/>
            <person name="Shah S."/>
            <person name="Dougan E. K."/>
            <person name="Thang M."/>
            <person name="Chan C."/>
        </authorList>
    </citation>
    <scope>NUCLEOTIDE SEQUENCE [LARGE SCALE GENOMIC DNA]</scope>
</reference>
<protein>
    <submittedName>
        <fullName evidence="2">Uncharacterized protein</fullName>
    </submittedName>
</protein>
<organism evidence="2 3">
    <name type="scientific">Durusdinium trenchii</name>
    <dbReference type="NCBI Taxonomy" id="1381693"/>
    <lineage>
        <taxon>Eukaryota</taxon>
        <taxon>Sar</taxon>
        <taxon>Alveolata</taxon>
        <taxon>Dinophyceae</taxon>
        <taxon>Suessiales</taxon>
        <taxon>Symbiodiniaceae</taxon>
        <taxon>Durusdinium</taxon>
    </lineage>
</organism>
<gene>
    <name evidence="2" type="ORF">SCF082_LOCUS18410</name>
</gene>
<dbReference type="Proteomes" id="UP001642464">
    <property type="component" value="Unassembled WGS sequence"/>
</dbReference>
<sequence length="120" mass="13616">MMAFDWKCSLDPVRCPSWLPWEDEPCEAFMLPSTLRTLLGPKAEVPECETLASTASSDNERGPATPQREDEPCEAFMLPLSTLRTLVPVEEECQFLLPSALRPRPDPKLFQEEDDLCVFQ</sequence>
<dbReference type="EMBL" id="CAXAMM010012314">
    <property type="protein sequence ID" value="CAK9028548.1"/>
    <property type="molecule type" value="Genomic_DNA"/>
</dbReference>
<comment type="caution">
    <text evidence="2">The sequence shown here is derived from an EMBL/GenBank/DDBJ whole genome shotgun (WGS) entry which is preliminary data.</text>
</comment>
<evidence type="ECO:0000313" key="3">
    <source>
        <dbReference type="Proteomes" id="UP001642464"/>
    </source>
</evidence>
<feature type="region of interest" description="Disordered" evidence="1">
    <location>
        <begin position="50"/>
        <end position="71"/>
    </location>
</feature>
<proteinExistence type="predicted"/>
<evidence type="ECO:0000313" key="2">
    <source>
        <dbReference type="EMBL" id="CAK9028548.1"/>
    </source>
</evidence>
<name>A0ABP0KQU9_9DINO</name>
<evidence type="ECO:0000256" key="1">
    <source>
        <dbReference type="SAM" id="MobiDB-lite"/>
    </source>
</evidence>